<protein>
    <recommendedName>
        <fullName evidence="1">Glutamine amidotransferase domain-containing protein</fullName>
    </recommendedName>
</protein>
<dbReference type="AlphaFoldDB" id="A0A135I518"/>
<dbReference type="STRING" id="294935.ATN88_07555"/>
<name>A0A135I518_9GAMM</name>
<sequence length="199" mass="21528">MKLRYAGTDTKKPIVHFVNCIGKDVGSLIVSHLSASFPDYQFVDINAHEGIDVEGYFSEIEDFGSPLAVIISGSMSSVNDDEHWIAAVKELARTAMDPSHFVPLLGVCFGHQIIAQVAGAKVESDSRHHEGMVTLELQQDIEGLAPKAAKIACYAYHQDIVLGCPSSFHTLLSGDGVINQGMTHNTLPIMTHQATLKLA</sequence>
<dbReference type="OrthoDB" id="9813383at2"/>
<reference evidence="2 3" key="1">
    <citation type="submission" date="2015-11" db="EMBL/GenBank/DDBJ databases">
        <title>Genomic Taxonomy of the Vibrionaceae.</title>
        <authorList>
            <person name="Gomez-Gil B."/>
            <person name="Enciso-Ibarra J."/>
        </authorList>
    </citation>
    <scope>NUCLEOTIDE SEQUENCE [LARGE SCALE GENOMIC DNA]</scope>
    <source>
        <strain evidence="2 3">CAIM 912</strain>
    </source>
</reference>
<dbReference type="PROSITE" id="PS51273">
    <property type="entry name" value="GATASE_TYPE_1"/>
    <property type="match status" value="1"/>
</dbReference>
<dbReference type="InterPro" id="IPR029062">
    <property type="entry name" value="Class_I_gatase-like"/>
</dbReference>
<dbReference type="Pfam" id="PF00117">
    <property type="entry name" value="GATase"/>
    <property type="match status" value="1"/>
</dbReference>
<dbReference type="InterPro" id="IPR044992">
    <property type="entry name" value="ChyE-like"/>
</dbReference>
<keyword evidence="3" id="KW-1185">Reference proteome</keyword>
<evidence type="ECO:0000313" key="2">
    <source>
        <dbReference type="EMBL" id="KXF80533.1"/>
    </source>
</evidence>
<dbReference type="GO" id="GO:0005829">
    <property type="term" value="C:cytosol"/>
    <property type="evidence" value="ECO:0007669"/>
    <property type="project" value="TreeGrafter"/>
</dbReference>
<dbReference type="InterPro" id="IPR017926">
    <property type="entry name" value="GATASE"/>
</dbReference>
<evidence type="ECO:0000313" key="3">
    <source>
        <dbReference type="Proteomes" id="UP000070529"/>
    </source>
</evidence>
<dbReference type="Gene3D" id="3.40.50.880">
    <property type="match status" value="1"/>
</dbReference>
<dbReference type="EMBL" id="LNTY01000050">
    <property type="protein sequence ID" value="KXF80533.1"/>
    <property type="molecule type" value="Genomic_DNA"/>
</dbReference>
<organism evidence="2 3">
    <name type="scientific">Enterovibrio coralii</name>
    <dbReference type="NCBI Taxonomy" id="294935"/>
    <lineage>
        <taxon>Bacteria</taxon>
        <taxon>Pseudomonadati</taxon>
        <taxon>Pseudomonadota</taxon>
        <taxon>Gammaproteobacteria</taxon>
        <taxon>Vibrionales</taxon>
        <taxon>Vibrionaceae</taxon>
        <taxon>Enterovibrio</taxon>
    </lineage>
</organism>
<comment type="caution">
    <text evidence="2">The sequence shown here is derived from an EMBL/GenBank/DDBJ whole genome shotgun (WGS) entry which is preliminary data.</text>
</comment>
<evidence type="ECO:0000259" key="1">
    <source>
        <dbReference type="Pfam" id="PF00117"/>
    </source>
</evidence>
<dbReference type="PANTHER" id="PTHR42695:SF5">
    <property type="entry name" value="GLUTAMINE AMIDOTRANSFERASE YLR126C-RELATED"/>
    <property type="match status" value="1"/>
</dbReference>
<accession>A0A135I518</accession>
<gene>
    <name evidence="2" type="ORF">ATN88_07555</name>
</gene>
<feature type="domain" description="Glutamine amidotransferase" evidence="1">
    <location>
        <begin position="63"/>
        <end position="193"/>
    </location>
</feature>
<dbReference type="PANTHER" id="PTHR42695">
    <property type="entry name" value="GLUTAMINE AMIDOTRANSFERASE YLR126C-RELATED"/>
    <property type="match status" value="1"/>
</dbReference>
<dbReference type="Proteomes" id="UP000070529">
    <property type="component" value="Unassembled WGS sequence"/>
</dbReference>
<proteinExistence type="predicted"/>
<dbReference type="SUPFAM" id="SSF52317">
    <property type="entry name" value="Class I glutamine amidotransferase-like"/>
    <property type="match status" value="1"/>
</dbReference>
<dbReference type="RefSeq" id="WP_067419030.1">
    <property type="nucleotide sequence ID" value="NZ_LNTY01000050.1"/>
</dbReference>